<name>F0W102_9STRA</name>
<keyword evidence="1" id="KW-0812">Transmembrane</keyword>
<dbReference type="AlphaFoldDB" id="F0W102"/>
<keyword evidence="1" id="KW-0472">Membrane</keyword>
<sequence>METITSQVIASLTARLKPITDTNEDSRGRERAVYLTLLPVLIPAIISLLITLEKVQTDEKKTKPLNPMEFIARFLLRNNISACKPLV</sequence>
<organism evidence="2">
    <name type="scientific">Albugo laibachii Nc14</name>
    <dbReference type="NCBI Taxonomy" id="890382"/>
    <lineage>
        <taxon>Eukaryota</taxon>
        <taxon>Sar</taxon>
        <taxon>Stramenopiles</taxon>
        <taxon>Oomycota</taxon>
        <taxon>Peronosporomycetes</taxon>
        <taxon>Albuginales</taxon>
        <taxon>Albuginaceae</taxon>
        <taxon>Albugo</taxon>
    </lineage>
</organism>
<reference evidence="2" key="1">
    <citation type="journal article" date="2011" name="PLoS Biol.">
        <title>Gene gain and loss during evolution of obligate parasitism in the white rust pathogen of Arabidopsis thaliana.</title>
        <authorList>
            <person name="Kemen E."/>
            <person name="Gardiner A."/>
            <person name="Schultz-Larsen T."/>
            <person name="Kemen A.C."/>
            <person name="Balmuth A.L."/>
            <person name="Robert-Seilaniantz A."/>
            <person name="Bailey K."/>
            <person name="Holub E."/>
            <person name="Studholme D.J."/>
            <person name="Maclean D."/>
            <person name="Jones J.D."/>
        </authorList>
    </citation>
    <scope>NUCLEOTIDE SEQUENCE</scope>
</reference>
<evidence type="ECO:0000256" key="1">
    <source>
        <dbReference type="SAM" id="Phobius"/>
    </source>
</evidence>
<accession>F0W102</accession>
<keyword evidence="1" id="KW-1133">Transmembrane helix</keyword>
<protein>
    <submittedName>
        <fullName evidence="2">AlNc14C5G782 protein</fullName>
    </submittedName>
</protein>
<gene>
    <name evidence="2" type="primary">AlNc14C5G782</name>
    <name evidence="2" type="ORF">ALNC14_008690</name>
</gene>
<reference evidence="2" key="2">
    <citation type="submission" date="2011-02" db="EMBL/GenBank/DDBJ databases">
        <authorList>
            <person name="MacLean D."/>
        </authorList>
    </citation>
    <scope>NUCLEOTIDE SEQUENCE</scope>
</reference>
<feature type="transmembrane region" description="Helical" evidence="1">
    <location>
        <begin position="32"/>
        <end position="52"/>
    </location>
</feature>
<evidence type="ECO:0000313" key="2">
    <source>
        <dbReference type="EMBL" id="CCA14726.1"/>
    </source>
</evidence>
<dbReference type="EMBL" id="FR824050">
    <property type="protein sequence ID" value="CCA14726.1"/>
    <property type="molecule type" value="Genomic_DNA"/>
</dbReference>
<proteinExistence type="predicted"/>
<dbReference type="HOGENOM" id="CLU_2488050_0_0_1"/>